<evidence type="ECO:0000256" key="2">
    <source>
        <dbReference type="ARBA" id="ARBA00022729"/>
    </source>
</evidence>
<name>A0ABD3KLY1_EUCGL</name>
<dbReference type="PANTHER" id="PTHR33227:SF59">
    <property type="entry name" value="STIGMA-SPECIFIC STIG1-LIKE PROTEIN 3"/>
    <property type="match status" value="1"/>
</dbReference>
<feature type="chain" id="PRO_5044841638" description="Stigma-specific STIG1-like protein 1" evidence="3">
    <location>
        <begin position="26"/>
        <end position="143"/>
    </location>
</feature>
<dbReference type="EMBL" id="JBJKBG010000005">
    <property type="protein sequence ID" value="KAL3740785.1"/>
    <property type="molecule type" value="Genomic_DNA"/>
</dbReference>
<comment type="caution">
    <text evidence="4">The sequence shown here is derived from an EMBL/GenBank/DDBJ whole genome shotgun (WGS) entry which is preliminary data.</text>
</comment>
<evidence type="ECO:0000256" key="3">
    <source>
        <dbReference type="SAM" id="SignalP"/>
    </source>
</evidence>
<evidence type="ECO:0000313" key="5">
    <source>
        <dbReference type="Proteomes" id="UP001634007"/>
    </source>
</evidence>
<feature type="signal peptide" evidence="3">
    <location>
        <begin position="1"/>
        <end position="25"/>
    </location>
</feature>
<dbReference type="Proteomes" id="UP001634007">
    <property type="component" value="Unassembled WGS sequence"/>
</dbReference>
<dbReference type="InterPro" id="IPR006969">
    <property type="entry name" value="Stig-like"/>
</dbReference>
<reference evidence="4 5" key="1">
    <citation type="submission" date="2024-11" db="EMBL/GenBank/DDBJ databases">
        <title>Chromosome-level genome assembly of Eucalyptus globulus Labill. provides insights into its genome evolution.</title>
        <authorList>
            <person name="Li X."/>
        </authorList>
    </citation>
    <scope>NUCLEOTIDE SEQUENCE [LARGE SCALE GENOMIC DNA]</scope>
    <source>
        <strain evidence="4">CL2024</strain>
        <tissue evidence="4">Fresh tender leaves</tissue>
    </source>
</reference>
<evidence type="ECO:0008006" key="6">
    <source>
        <dbReference type="Google" id="ProtNLM"/>
    </source>
</evidence>
<dbReference type="Pfam" id="PF04885">
    <property type="entry name" value="Stig1"/>
    <property type="match status" value="1"/>
</dbReference>
<keyword evidence="5" id="KW-1185">Reference proteome</keyword>
<protein>
    <recommendedName>
        <fullName evidence="6">Stigma-specific STIG1-like protein 1</fullName>
    </recommendedName>
</protein>
<dbReference type="AlphaFoldDB" id="A0ABD3KLY1"/>
<evidence type="ECO:0000313" key="4">
    <source>
        <dbReference type="EMBL" id="KAL3740785.1"/>
    </source>
</evidence>
<dbReference type="PANTHER" id="PTHR33227">
    <property type="entry name" value="STIGMA-SPECIFIC STIG1-LIKE PROTEIN 3"/>
    <property type="match status" value="1"/>
</dbReference>
<accession>A0ABD3KLY1</accession>
<organism evidence="4 5">
    <name type="scientific">Eucalyptus globulus</name>
    <name type="common">Tasmanian blue gum</name>
    <dbReference type="NCBI Taxonomy" id="34317"/>
    <lineage>
        <taxon>Eukaryota</taxon>
        <taxon>Viridiplantae</taxon>
        <taxon>Streptophyta</taxon>
        <taxon>Embryophyta</taxon>
        <taxon>Tracheophyta</taxon>
        <taxon>Spermatophyta</taxon>
        <taxon>Magnoliopsida</taxon>
        <taxon>eudicotyledons</taxon>
        <taxon>Gunneridae</taxon>
        <taxon>Pentapetalae</taxon>
        <taxon>rosids</taxon>
        <taxon>malvids</taxon>
        <taxon>Myrtales</taxon>
        <taxon>Myrtaceae</taxon>
        <taxon>Myrtoideae</taxon>
        <taxon>Eucalypteae</taxon>
        <taxon>Eucalyptus</taxon>
    </lineage>
</organism>
<sequence length="143" mass="15795">MPSSMSPLLHFLFIFIAAAASVANASGTTDPNNGAGEEDFELDTLSRRFLPEQRRVLATATCDEFPRLCRVKNSRGPDCCRKTCTNIETDRLNCGMCGHKCQGQEICCKGYCVNIMFDKRNCGGCNRRCTKGGYCVYGMCDYA</sequence>
<gene>
    <name evidence="4" type="ORF">ACJRO7_021980</name>
</gene>
<keyword evidence="2 3" id="KW-0732">Signal</keyword>
<comment type="similarity">
    <text evidence="1">Belongs to the STIG1 family.</text>
</comment>
<evidence type="ECO:0000256" key="1">
    <source>
        <dbReference type="ARBA" id="ARBA00006010"/>
    </source>
</evidence>
<proteinExistence type="inferred from homology"/>